<protein>
    <recommendedName>
        <fullName evidence="5">SNTX thioredoxin-like domain-containing protein</fullName>
    </recommendedName>
</protein>
<reference evidence="3" key="1">
    <citation type="submission" date="2021-01" db="EMBL/GenBank/DDBJ databases">
        <authorList>
            <person name="Zahm M."/>
            <person name="Roques C."/>
            <person name="Cabau C."/>
            <person name="Klopp C."/>
            <person name="Donnadieu C."/>
            <person name="Jouanno E."/>
            <person name="Lampietro C."/>
            <person name="Louis A."/>
            <person name="Herpin A."/>
            <person name="Echchiki A."/>
            <person name="Berthelot C."/>
            <person name="Parey E."/>
            <person name="Roest-Crollius H."/>
            <person name="Braasch I."/>
            <person name="Postlethwait J."/>
            <person name="Bobe J."/>
            <person name="Montfort J."/>
            <person name="Bouchez O."/>
            <person name="Begum T."/>
            <person name="Mejri S."/>
            <person name="Adams A."/>
            <person name="Chen W.-J."/>
            <person name="Guiguen Y."/>
        </authorList>
    </citation>
    <scope>NUCLEOTIDE SEQUENCE</scope>
    <source>
        <strain evidence="3">YG-15Mar2019-1</strain>
        <tissue evidence="3">Brain</tissue>
    </source>
</reference>
<dbReference type="PANTHER" id="PTHR31594">
    <property type="entry name" value="AIG1-TYPE G DOMAIN-CONTAINING PROTEIN"/>
    <property type="match status" value="1"/>
</dbReference>
<gene>
    <name evidence="3" type="ORF">MATL_G00073820</name>
</gene>
<dbReference type="SUPFAM" id="SSF52540">
    <property type="entry name" value="P-loop containing nucleoside triphosphate hydrolases"/>
    <property type="match status" value="1"/>
</dbReference>
<dbReference type="Pfam" id="PF24674">
    <property type="entry name" value="MACPF_SNTX"/>
    <property type="match status" value="1"/>
</dbReference>
<dbReference type="InterPro" id="IPR052090">
    <property type="entry name" value="Cytolytic_pore-forming_toxin"/>
</dbReference>
<evidence type="ECO:0000313" key="3">
    <source>
        <dbReference type="EMBL" id="KAG7477829.1"/>
    </source>
</evidence>
<feature type="domain" description="Stonustoxin-like helical" evidence="1">
    <location>
        <begin position="278"/>
        <end position="347"/>
    </location>
</feature>
<dbReference type="OrthoDB" id="8954335at2759"/>
<dbReference type="PANTHER" id="PTHR31594:SF16">
    <property type="entry name" value="SI:CH211-281L24.3"/>
    <property type="match status" value="1"/>
</dbReference>
<comment type="caution">
    <text evidence="3">The sequence shown here is derived from an EMBL/GenBank/DDBJ whole genome shotgun (WGS) entry which is preliminary data.</text>
</comment>
<evidence type="ECO:0008006" key="5">
    <source>
        <dbReference type="Google" id="ProtNLM"/>
    </source>
</evidence>
<dbReference type="Pfam" id="PF21109">
    <property type="entry name" value="Stonustoxin_helical"/>
    <property type="match status" value="1"/>
</dbReference>
<dbReference type="EMBL" id="JAFDVH010000005">
    <property type="protein sequence ID" value="KAG7477829.1"/>
    <property type="molecule type" value="Genomic_DNA"/>
</dbReference>
<name>A0A9D3QAB1_MEGAT</name>
<dbReference type="Proteomes" id="UP001046870">
    <property type="component" value="Chromosome 5"/>
</dbReference>
<proteinExistence type="predicted"/>
<dbReference type="InterPro" id="IPR048997">
    <property type="entry name" value="Stonustoxin-like_helical"/>
</dbReference>
<keyword evidence="4" id="KW-1185">Reference proteome</keyword>
<dbReference type="Gene3D" id="3.40.50.300">
    <property type="entry name" value="P-loop containing nucleotide triphosphate hydrolases"/>
    <property type="match status" value="1"/>
</dbReference>
<dbReference type="InterPro" id="IPR027417">
    <property type="entry name" value="P-loop_NTPase"/>
</dbReference>
<evidence type="ECO:0000259" key="1">
    <source>
        <dbReference type="Pfam" id="PF21109"/>
    </source>
</evidence>
<sequence length="575" mass="65418">MSDSETKELAALGRPFQLGMLYDCRRDMLIPGITLWDAEMLQKDINVRPQPNTDFNIITSDSTEEKAHALNVEASLEASFLGGLVSVKGSAQFLNDKKTSKRQSRITLHYRTTTRFEQLTMDHLGAGNVQHSNIFQEGSATHVVTAVLYGAQAFFVFDREITSSENQQEIQGSLQATIKKIPLISIEGQASLKLSEDEQQQTDKFNCKFHGDFALENNPVSFQDAIKVYSELPRLLGANGEKAVPMRVWLYPLKNLDSAAAQLVRQISVGLVRRSQRILDEMDDVNIQCQDLLKDNIAVQFPEIKAKICKFRDLCSEYKQVFQKYLCKLLPSIRGGGAGKTTLVNVMINYVLGVQWEDRYRFKLIHEQTNRSQAESQTSIVTSYELYNQRGFQVPHSLTIVDTPGFGDTRGMSHDKLITEQVKNFLSDPQGIDHIDAVCFVVQASLARLSANQKYIFDSILSIFDKLMSLIKMSSNCLRRLEEIALKPNTLSTVEYIEILIRTEEEQKKPGFEDRIVDLKKMKEEAKILAKIARGEKLLPEEHRIMKEKNDRLKRITKEIKQVRSVLRDWTGKKT</sequence>
<organism evidence="3 4">
    <name type="scientific">Megalops atlanticus</name>
    <name type="common">Tarpon</name>
    <name type="synonym">Clupea gigantea</name>
    <dbReference type="NCBI Taxonomy" id="7932"/>
    <lineage>
        <taxon>Eukaryota</taxon>
        <taxon>Metazoa</taxon>
        <taxon>Chordata</taxon>
        <taxon>Craniata</taxon>
        <taxon>Vertebrata</taxon>
        <taxon>Euteleostomi</taxon>
        <taxon>Actinopterygii</taxon>
        <taxon>Neopterygii</taxon>
        <taxon>Teleostei</taxon>
        <taxon>Elopiformes</taxon>
        <taxon>Megalopidae</taxon>
        <taxon>Megalops</taxon>
    </lineage>
</organism>
<dbReference type="InterPro" id="IPR056072">
    <property type="entry name" value="SNTX_MACPF/CDC-like_dom"/>
</dbReference>
<dbReference type="AlphaFoldDB" id="A0A9D3QAB1"/>
<accession>A0A9D3QAB1</accession>
<evidence type="ECO:0000313" key="4">
    <source>
        <dbReference type="Proteomes" id="UP001046870"/>
    </source>
</evidence>
<dbReference type="CDD" id="cd00882">
    <property type="entry name" value="Ras_like_GTPase"/>
    <property type="match status" value="1"/>
</dbReference>
<feature type="domain" description="SNTX MACPF/CDC-like" evidence="2">
    <location>
        <begin position="7"/>
        <end position="157"/>
    </location>
</feature>
<evidence type="ECO:0000259" key="2">
    <source>
        <dbReference type="Pfam" id="PF24674"/>
    </source>
</evidence>